<sequence>MKHIRRSTQFKKDYKGAKKSGKNLAELQKVIYQLAAGKQLEPSYNDHPLLGNYRGCRECHIEPDWLLIYKTKETELALVRTGSHSELF</sequence>
<keyword evidence="1" id="KW-1277">Toxin-antitoxin system</keyword>
<keyword evidence="5" id="KW-1185">Reference proteome</keyword>
<proteinExistence type="inferred from homology"/>
<dbReference type="PANTHER" id="PTHR40588">
    <property type="entry name" value="MRNA INTERFERASE TOXIN YAFQ"/>
    <property type="match status" value="1"/>
</dbReference>
<dbReference type="AlphaFoldDB" id="A0A0A6P1W5"/>
<dbReference type="GO" id="GO:0004521">
    <property type="term" value="F:RNA endonuclease activity"/>
    <property type="evidence" value="ECO:0007669"/>
    <property type="project" value="TreeGrafter"/>
</dbReference>
<dbReference type="NCBIfam" id="TIGR02385">
    <property type="entry name" value="RelE_StbE"/>
    <property type="match status" value="1"/>
</dbReference>
<dbReference type="InterPro" id="IPR004386">
    <property type="entry name" value="Toxin_YafQ-like"/>
</dbReference>
<dbReference type="EMBL" id="JSZA02000003">
    <property type="protein sequence ID" value="KHD04763.1"/>
    <property type="molecule type" value="Genomic_DNA"/>
</dbReference>
<comment type="caution">
    <text evidence="4">The sequence shown here is derived from an EMBL/GenBank/DDBJ whole genome shotgun (WGS) entry which is preliminary data.</text>
</comment>
<evidence type="ECO:0008006" key="6">
    <source>
        <dbReference type="Google" id="ProtNLM"/>
    </source>
</evidence>
<dbReference type="GO" id="GO:0006415">
    <property type="term" value="P:translational termination"/>
    <property type="evidence" value="ECO:0007669"/>
    <property type="project" value="TreeGrafter"/>
</dbReference>
<dbReference type="FunFam" id="3.30.2310.20:FF:000003">
    <property type="entry name" value="Type II toxin-antitoxin system YafQ family toxin"/>
    <property type="match status" value="1"/>
</dbReference>
<feature type="active site" description="Proton donor" evidence="3">
    <location>
        <position position="84"/>
    </location>
</feature>
<dbReference type="PANTHER" id="PTHR40588:SF1">
    <property type="entry name" value="MRNA INTERFERASE TOXIN YAFQ"/>
    <property type="match status" value="1"/>
</dbReference>
<evidence type="ECO:0000256" key="1">
    <source>
        <dbReference type="ARBA" id="ARBA00022649"/>
    </source>
</evidence>
<dbReference type="InterPro" id="IPR007712">
    <property type="entry name" value="RelE/ParE_toxin"/>
</dbReference>
<evidence type="ECO:0000313" key="4">
    <source>
        <dbReference type="EMBL" id="KHD04763.1"/>
    </source>
</evidence>
<evidence type="ECO:0000256" key="3">
    <source>
        <dbReference type="PIRSR" id="PIRSR006156-1"/>
    </source>
</evidence>
<dbReference type="GO" id="GO:0006402">
    <property type="term" value="P:mRNA catabolic process"/>
    <property type="evidence" value="ECO:0007669"/>
    <property type="project" value="TreeGrafter"/>
</dbReference>
<protein>
    <recommendedName>
        <fullName evidence="6">mRNA interferase YafQ</fullName>
    </recommendedName>
</protein>
<comment type="similarity">
    <text evidence="2">Belongs to the RelE toxin family. YafQ subfamily.</text>
</comment>
<name>A0A0A6P1W5_9GAMM</name>
<evidence type="ECO:0000256" key="2">
    <source>
        <dbReference type="ARBA" id="ARBA00061366"/>
    </source>
</evidence>
<organism evidence="4 5">
    <name type="scientific">Candidatus Thiomargarita nelsonii</name>
    <dbReference type="NCBI Taxonomy" id="1003181"/>
    <lineage>
        <taxon>Bacteria</taxon>
        <taxon>Pseudomonadati</taxon>
        <taxon>Pseudomonadota</taxon>
        <taxon>Gammaproteobacteria</taxon>
        <taxon>Thiotrichales</taxon>
        <taxon>Thiotrichaceae</taxon>
        <taxon>Thiomargarita</taxon>
    </lineage>
</organism>
<accession>A0A0A6P1W5</accession>
<dbReference type="InterPro" id="IPR035093">
    <property type="entry name" value="RelE/ParE_toxin_dom_sf"/>
</dbReference>
<evidence type="ECO:0000313" key="5">
    <source>
        <dbReference type="Proteomes" id="UP000030428"/>
    </source>
</evidence>
<dbReference type="Proteomes" id="UP000030428">
    <property type="component" value="Unassembled WGS sequence"/>
</dbReference>
<reference evidence="4 5" key="1">
    <citation type="journal article" date="2016" name="Front. Microbiol.">
        <title>Single-Cell (Meta-)Genomics of a Dimorphic Candidatus Thiomargarita nelsonii Reveals Genomic Plasticity.</title>
        <authorList>
            <person name="Flood B.E."/>
            <person name="Fliss P."/>
            <person name="Jones D.S."/>
            <person name="Dick G.J."/>
            <person name="Jain S."/>
            <person name="Kaster A.K."/>
            <person name="Winkel M."/>
            <person name="Mussmann M."/>
            <person name="Bailey J."/>
        </authorList>
    </citation>
    <scope>NUCLEOTIDE SEQUENCE [LARGE SCALE GENOMIC DNA]</scope>
    <source>
        <strain evidence="4">Hydrate Ridge</strain>
    </source>
</reference>
<dbReference type="SUPFAM" id="SSF143011">
    <property type="entry name" value="RelE-like"/>
    <property type="match status" value="1"/>
</dbReference>
<dbReference type="Gene3D" id="3.30.2310.20">
    <property type="entry name" value="RelE-like"/>
    <property type="match status" value="1"/>
</dbReference>
<dbReference type="Pfam" id="PF15738">
    <property type="entry name" value="YafQ_toxin"/>
    <property type="match status" value="1"/>
</dbReference>
<dbReference type="PIRSF" id="PIRSF006156">
    <property type="entry name" value="YafQ"/>
    <property type="match status" value="1"/>
</dbReference>
<gene>
    <name evidence="4" type="ORF">PN36_01385</name>
</gene>